<comment type="catalytic activity">
    <reaction evidence="9">
        <text>ATP + H2O = ADP + phosphate + H(+)</text>
        <dbReference type="Rhea" id="RHEA:13065"/>
        <dbReference type="ChEBI" id="CHEBI:15377"/>
        <dbReference type="ChEBI" id="CHEBI:15378"/>
        <dbReference type="ChEBI" id="CHEBI:30616"/>
        <dbReference type="ChEBI" id="CHEBI:43474"/>
        <dbReference type="ChEBI" id="CHEBI:456216"/>
    </reaction>
</comment>
<dbReference type="Pfam" id="PF13476">
    <property type="entry name" value="AAA_23"/>
    <property type="match status" value="1"/>
</dbReference>
<evidence type="ECO:0000256" key="9">
    <source>
        <dbReference type="ARBA" id="ARBA00049360"/>
    </source>
</evidence>
<protein>
    <submittedName>
        <fullName evidence="12">DNA repair protein rad50</fullName>
    </submittedName>
</protein>
<evidence type="ECO:0000256" key="3">
    <source>
        <dbReference type="ARBA" id="ARBA00004286"/>
    </source>
</evidence>
<keyword evidence="8" id="KW-0539">Nucleus</keyword>
<dbReference type="PANTHER" id="PTHR18867:SF12">
    <property type="entry name" value="DNA REPAIR PROTEIN RAD50"/>
    <property type="match status" value="1"/>
</dbReference>
<evidence type="ECO:0000256" key="8">
    <source>
        <dbReference type="ARBA" id="ARBA00023242"/>
    </source>
</evidence>
<dbReference type="PANTHER" id="PTHR18867">
    <property type="entry name" value="RAD50"/>
    <property type="match status" value="1"/>
</dbReference>
<dbReference type="InterPro" id="IPR038729">
    <property type="entry name" value="Rad50/SbcC_AAA"/>
</dbReference>
<evidence type="ECO:0000256" key="1">
    <source>
        <dbReference type="ARBA" id="ARBA00001947"/>
    </source>
</evidence>
<keyword evidence="6" id="KW-0479">Metal-binding</keyword>
<dbReference type="InterPro" id="IPR027417">
    <property type="entry name" value="P-loop_NTPase"/>
</dbReference>
<proteinExistence type="inferred from homology"/>
<feature type="coiled-coil region" evidence="10">
    <location>
        <begin position="1023"/>
        <end position="1071"/>
    </location>
</feature>
<feature type="coiled-coil region" evidence="10">
    <location>
        <begin position="261"/>
        <end position="288"/>
    </location>
</feature>
<organism evidence="12 13">
    <name type="scientific">Tritrichomonas musculus</name>
    <dbReference type="NCBI Taxonomy" id="1915356"/>
    <lineage>
        <taxon>Eukaryota</taxon>
        <taxon>Metamonada</taxon>
        <taxon>Parabasalia</taxon>
        <taxon>Tritrichomonadida</taxon>
        <taxon>Tritrichomonadidae</taxon>
        <taxon>Tritrichomonas</taxon>
    </lineage>
</organism>
<evidence type="ECO:0000256" key="10">
    <source>
        <dbReference type="SAM" id="Coils"/>
    </source>
</evidence>
<comment type="caution">
    <text evidence="12">The sequence shown here is derived from an EMBL/GenBank/DDBJ whole genome shotgun (WGS) entry which is preliminary data.</text>
</comment>
<feature type="coiled-coil region" evidence="10">
    <location>
        <begin position="377"/>
        <end position="443"/>
    </location>
</feature>
<evidence type="ECO:0000256" key="6">
    <source>
        <dbReference type="ARBA" id="ARBA00022723"/>
    </source>
</evidence>
<evidence type="ECO:0000256" key="5">
    <source>
        <dbReference type="ARBA" id="ARBA00022454"/>
    </source>
</evidence>
<dbReference type="Proteomes" id="UP001470230">
    <property type="component" value="Unassembled WGS sequence"/>
</dbReference>
<evidence type="ECO:0000259" key="11">
    <source>
        <dbReference type="Pfam" id="PF13476"/>
    </source>
</evidence>
<feature type="coiled-coil region" evidence="10">
    <location>
        <begin position="541"/>
        <end position="568"/>
    </location>
</feature>
<dbReference type="Gene3D" id="3.40.50.300">
    <property type="entry name" value="P-loop containing nucleotide triphosphate hydrolases"/>
    <property type="match status" value="2"/>
</dbReference>
<evidence type="ECO:0000313" key="12">
    <source>
        <dbReference type="EMBL" id="KAK8857494.1"/>
    </source>
</evidence>
<comment type="similarity">
    <text evidence="4">Belongs to the SMC family. RAD50 subfamily.</text>
</comment>
<keyword evidence="13" id="KW-1185">Reference proteome</keyword>
<dbReference type="EMBL" id="JAPFFF010000020">
    <property type="protein sequence ID" value="KAK8857494.1"/>
    <property type="molecule type" value="Genomic_DNA"/>
</dbReference>
<gene>
    <name evidence="12" type="ORF">M9Y10_015899</name>
</gene>
<feature type="coiled-coil region" evidence="10">
    <location>
        <begin position="685"/>
        <end position="787"/>
    </location>
</feature>
<keyword evidence="10" id="KW-0175">Coiled coil</keyword>
<comment type="cofactor">
    <cofactor evidence="1">
        <name>Zn(2+)</name>
        <dbReference type="ChEBI" id="CHEBI:29105"/>
    </cofactor>
</comment>
<evidence type="ECO:0000256" key="4">
    <source>
        <dbReference type="ARBA" id="ARBA00009439"/>
    </source>
</evidence>
<accession>A0ABR2I4W0</accession>
<keyword evidence="5" id="KW-0158">Chromosome</keyword>
<evidence type="ECO:0000313" key="13">
    <source>
        <dbReference type="Proteomes" id="UP001470230"/>
    </source>
</evidence>
<feature type="coiled-coil region" evidence="10">
    <location>
        <begin position="812"/>
        <end position="987"/>
    </location>
</feature>
<dbReference type="SUPFAM" id="SSF52540">
    <property type="entry name" value="P-loop containing nucleoside triphosphate hydrolases"/>
    <property type="match status" value="2"/>
</dbReference>
<feature type="domain" description="Rad50/SbcC-type AAA" evidence="11">
    <location>
        <begin position="6"/>
        <end position="236"/>
    </location>
</feature>
<comment type="subcellular location">
    <subcellularLocation>
        <location evidence="3">Chromosome</location>
    </subcellularLocation>
    <subcellularLocation>
        <location evidence="2">Nucleus</location>
    </subcellularLocation>
</comment>
<name>A0ABR2I4W0_9EUKA</name>
<evidence type="ECO:0000256" key="7">
    <source>
        <dbReference type="ARBA" id="ARBA00022833"/>
    </source>
</evidence>
<keyword evidence="7" id="KW-0862">Zinc</keyword>
<evidence type="ECO:0000256" key="2">
    <source>
        <dbReference type="ARBA" id="ARBA00004123"/>
    </source>
</evidence>
<reference evidence="12 13" key="1">
    <citation type="submission" date="2024-04" db="EMBL/GenBank/DDBJ databases">
        <title>Tritrichomonas musculus Genome.</title>
        <authorList>
            <person name="Alves-Ferreira E."/>
            <person name="Grigg M."/>
            <person name="Lorenzi H."/>
            <person name="Galac M."/>
        </authorList>
    </citation>
    <scope>NUCLEOTIDE SEQUENCE [LARGE SCALE GENOMIC DNA]</scope>
    <source>
        <strain evidence="12 13">EAF2021</strain>
    </source>
</reference>
<sequence>MALLEKLEISGIRLYKEDEQPQIINFEPITLITGDNGAGKSTIIEALKFATLGQCSKELIADPFIWGKEKTTSKVTLSFKGIDQNEYQINLNPNINKSKNNKRSFQTGLCKVTIKKTDNREESFTVNSSEIENKVPPLLRASPSIIDNVIFCDQKQSLWPIDDKPKELKKKFDQIFGLDKYKDKIDALKTTITALKQKYNDNKVELATQKEKQNSFYFHKAKKEKIVKEISEFNDKIGETNAPFKSLKNSLEEYNKLIPVIKEHDDKINEIKGQLKSEKQNMDFIKSKIENLLPEDQYKVLLKNTSDEIASNLETIKSHKELFSENGKKQKKLSKEKKEIKEKIDHLKEMQLAHDSLLHYSKEFENKYQSNNYDTILSEKEEFFKKAQKKLDDFKKQTNDTLNQKNEEITNLKELYAIEKANIENLNKELKKNNEELNEIGLIDDNLKNAESLSREALKNYNYFLETERNPEAISKEITDDKKELKVIKKQLESLEKEKIESLKIEKVEKQIKKSQLVIDNQLEIIKKEMDDQSIKPEQAKEIVENKIQELKKEIKSLRKKQQKIVKEHGSLNNQLEKEQSLHQLDEQEFEQAEMRIIKVIKNIDDYYIDCQSNEVYLTFENQQLEVFKNNLIAYNKLKKEADNCHSCPLCKRKFLSDDEFKKFIETDFDKNIKDFIEIKLPQQIKDCESKIREYENKLEKLKSINDDVKTYQNHQMSSDKRINNIIKLQDKVTDLTSQLNNINLEIAIKEDMLEQIEKLNKNVIMLDQALQKVKSSTAKREELNLSSLPIGKIREKEEELINESSSLQSNIEKLFSDISNYNIKKSELEIQLKEAEQNFTSLDNQFSRKAILDSSNESIRREITEIDNKSQDLIKKINDLKQKNKDLTDSSKQKIDDLEKKRDDAKNEYYECFSIFNNIKKSKVTSQSSDLEDITCQLEEFGSKLKEKESELVEINNNLTKLFSEIEKLTDKNESLEKAKKDYDLQEEYYKKKNSYDLLKRNLEKIEKDRLIILGNQKDVDIESLNDQYQKMQKEIIALEANKENAIKQSNEEEAEMKKLEESIILFKKAVFRSILIEMSISDIERYIRELDAAILKYHDEKMEDINDTIHNLWQNIYYGNDIDSIAIRCEGEKSGRSQYNYRVVILRNGYEMDMNKCCSAGQRALASIIIRLALAQTFAMSCPIIALDEPTTNLDEYNYMNLASQLLNLTKYQDESSDANRKPFQIIIITHNLKFVRNLVENGALNSFYQITKQKEGCRSYSKIKRCTELNIAMK</sequence>